<dbReference type="OrthoDB" id="9909311at2759"/>
<feature type="region of interest" description="Disordered" evidence="3">
    <location>
        <begin position="1"/>
        <end position="34"/>
    </location>
</feature>
<dbReference type="InterPro" id="IPR006600">
    <property type="entry name" value="HTH_CenpB_DNA-bd_dom"/>
</dbReference>
<evidence type="ECO:0000313" key="5">
    <source>
        <dbReference type="EMBL" id="RSH87477.1"/>
    </source>
</evidence>
<keyword evidence="6" id="KW-1185">Reference proteome</keyword>
<proteinExistence type="predicted"/>
<dbReference type="GO" id="GO:0005634">
    <property type="term" value="C:nucleus"/>
    <property type="evidence" value="ECO:0007669"/>
    <property type="project" value="TreeGrafter"/>
</dbReference>
<comment type="caution">
    <text evidence="5">The sequence shown here is derived from an EMBL/GenBank/DDBJ whole genome shotgun (WGS) entry which is preliminary data.</text>
</comment>
<feature type="region of interest" description="Disordered" evidence="3">
    <location>
        <begin position="510"/>
        <end position="565"/>
    </location>
</feature>
<feature type="compositionally biased region" description="Low complexity" evidence="3">
    <location>
        <begin position="270"/>
        <end position="293"/>
    </location>
</feature>
<dbReference type="InterPro" id="IPR009057">
    <property type="entry name" value="Homeodomain-like_sf"/>
</dbReference>
<dbReference type="EMBL" id="RSCD01000017">
    <property type="protein sequence ID" value="RSH87477.1"/>
    <property type="molecule type" value="Genomic_DNA"/>
</dbReference>
<reference evidence="5 6" key="1">
    <citation type="submission" date="2018-11" db="EMBL/GenBank/DDBJ databases">
        <title>Genome sequence of Saitozyma podzolica DSM 27192.</title>
        <authorList>
            <person name="Aliyu H."/>
            <person name="Gorte O."/>
            <person name="Ochsenreither K."/>
        </authorList>
    </citation>
    <scope>NUCLEOTIDE SEQUENCE [LARGE SCALE GENOMIC DNA]</scope>
    <source>
        <strain evidence="5 6">DSM 27192</strain>
    </source>
</reference>
<dbReference type="Proteomes" id="UP000279259">
    <property type="component" value="Unassembled WGS sequence"/>
</dbReference>
<evidence type="ECO:0000256" key="1">
    <source>
        <dbReference type="ARBA" id="ARBA00023125"/>
    </source>
</evidence>
<keyword evidence="1" id="KW-0238">DNA-binding</keyword>
<keyword evidence="2" id="KW-0539">Nucleus</keyword>
<feature type="region of interest" description="Disordered" evidence="3">
    <location>
        <begin position="270"/>
        <end position="296"/>
    </location>
</feature>
<feature type="compositionally biased region" description="Low complexity" evidence="3">
    <location>
        <begin position="512"/>
        <end position="525"/>
    </location>
</feature>
<feature type="compositionally biased region" description="Polar residues" evidence="3">
    <location>
        <begin position="58"/>
        <end position="73"/>
    </location>
</feature>
<dbReference type="STRING" id="1890683.A0A427Y932"/>
<dbReference type="Gene3D" id="1.10.10.60">
    <property type="entry name" value="Homeodomain-like"/>
    <property type="match status" value="2"/>
</dbReference>
<dbReference type="Pfam" id="PF03221">
    <property type="entry name" value="HTH_Tnp_Tc5"/>
    <property type="match status" value="1"/>
</dbReference>
<evidence type="ECO:0000313" key="6">
    <source>
        <dbReference type="Proteomes" id="UP000279259"/>
    </source>
</evidence>
<evidence type="ECO:0000256" key="3">
    <source>
        <dbReference type="SAM" id="MobiDB-lite"/>
    </source>
</evidence>
<feature type="domain" description="HTH CENPB-type" evidence="4">
    <location>
        <begin position="361"/>
        <end position="434"/>
    </location>
</feature>
<evidence type="ECO:0000259" key="4">
    <source>
        <dbReference type="PROSITE" id="PS51253"/>
    </source>
</evidence>
<dbReference type="InterPro" id="IPR007889">
    <property type="entry name" value="HTH_Psq"/>
</dbReference>
<gene>
    <name evidence="5" type="ORF">EHS25_003387</name>
</gene>
<dbReference type="GO" id="GO:0003677">
    <property type="term" value="F:DNA binding"/>
    <property type="evidence" value="ECO:0007669"/>
    <property type="project" value="UniProtKB-KW"/>
</dbReference>
<feature type="region of interest" description="Disordered" evidence="3">
    <location>
        <begin position="54"/>
        <end position="84"/>
    </location>
</feature>
<accession>A0A427Y932</accession>
<organism evidence="5 6">
    <name type="scientific">Saitozyma podzolica</name>
    <dbReference type="NCBI Taxonomy" id="1890683"/>
    <lineage>
        <taxon>Eukaryota</taxon>
        <taxon>Fungi</taxon>
        <taxon>Dikarya</taxon>
        <taxon>Basidiomycota</taxon>
        <taxon>Agaricomycotina</taxon>
        <taxon>Tremellomycetes</taxon>
        <taxon>Tremellales</taxon>
        <taxon>Trimorphomycetaceae</taxon>
        <taxon>Saitozyma</taxon>
    </lineage>
</organism>
<dbReference type="InterPro" id="IPR050863">
    <property type="entry name" value="CenT-Element_Derived"/>
</dbReference>
<sequence length="565" mass="62320">MSNTQPTPYMQHGSVPAPPTSTTPTRAQHDFSSPSAFVNDAYVTQPNTPLALAPPAQVHSQGPNQASHQTTFPQPDMSYEHHLQAPPSIDDTYALAYTNLQHDGSFAPLHADPSMSFNPNGSAHAIDHDRTPVVTDNQQHIAPSSLPSHPDMRHNADTIRASSQQSRQPLMSPFRPFQPEMVYPAMPGTESPGFIDPSATFYPPPPIPVAGAGYYDGSPQEYQHMHVPMQPPPPQFVQMQPHMGGQIFPGQQQQYYSSGQQYDYGLPRSCNGSPTSSISSSAVSLTRSASTSSELRPARPKVKLTFEDKRNIVELHRSNSSLRQEDIARQYGVDRSTISKIILSSHRWTQPQEAQVPSVPKQMKQVGGRFPAIEAKMDEWMDQQIASGLDVRDQIAREKAKTFAKEIGFPLDRFKASAKWLDKFKDRRKAAGKPTTSPLHFNIGYYPYTTAPYPMASPMGGSVTLSRSHSAVTLSSSDSSQDQYHPSPAFLPVDRMVMARSDTDLVHTLVDSSTPSRQRSQSSPQVIDPGQVMPSSGKAIRPSPLTLQRQNSYHGTSPRLVDRHR</sequence>
<feature type="compositionally biased region" description="Polar residues" evidence="3">
    <location>
        <begin position="545"/>
        <end position="555"/>
    </location>
</feature>
<evidence type="ECO:0000256" key="2">
    <source>
        <dbReference type="ARBA" id="ARBA00023242"/>
    </source>
</evidence>
<dbReference type="PANTHER" id="PTHR19303">
    <property type="entry name" value="TRANSPOSON"/>
    <property type="match status" value="1"/>
</dbReference>
<dbReference type="PANTHER" id="PTHR19303:SF70">
    <property type="entry name" value="HTH CENPB-TYPE DOMAIN-CONTAINING PROTEIN"/>
    <property type="match status" value="1"/>
</dbReference>
<dbReference type="PROSITE" id="PS51253">
    <property type="entry name" value="HTH_CENPB"/>
    <property type="match status" value="1"/>
</dbReference>
<dbReference type="SUPFAM" id="SSF46689">
    <property type="entry name" value="Homeodomain-like"/>
    <property type="match status" value="2"/>
</dbReference>
<name>A0A427Y932_9TREE</name>
<dbReference type="Pfam" id="PF04218">
    <property type="entry name" value="CENP-B_N"/>
    <property type="match status" value="1"/>
</dbReference>
<protein>
    <recommendedName>
        <fullName evidence="4">HTH CENPB-type domain-containing protein</fullName>
    </recommendedName>
</protein>
<dbReference type="AlphaFoldDB" id="A0A427Y932"/>
<dbReference type="SMART" id="SM00674">
    <property type="entry name" value="CENPB"/>
    <property type="match status" value="1"/>
</dbReference>